<dbReference type="Gene3D" id="3.40.190.290">
    <property type="match status" value="1"/>
</dbReference>
<dbReference type="InterPro" id="IPR000847">
    <property type="entry name" value="LysR_HTH_N"/>
</dbReference>
<evidence type="ECO:0000256" key="2">
    <source>
        <dbReference type="ARBA" id="ARBA00023015"/>
    </source>
</evidence>
<dbReference type="PANTHER" id="PTHR30537:SF68">
    <property type="entry name" value="TRANSCRIPTIONAL REGULATOR-RELATED"/>
    <property type="match status" value="1"/>
</dbReference>
<dbReference type="PANTHER" id="PTHR30537">
    <property type="entry name" value="HTH-TYPE TRANSCRIPTIONAL REGULATOR"/>
    <property type="match status" value="1"/>
</dbReference>
<dbReference type="RefSeq" id="WP_090682211.1">
    <property type="nucleotide sequence ID" value="NZ_CADERL010000014.1"/>
</dbReference>
<dbReference type="Gene3D" id="1.10.10.10">
    <property type="entry name" value="Winged helix-like DNA-binding domain superfamily/Winged helix DNA-binding domain"/>
    <property type="match status" value="1"/>
</dbReference>
<dbReference type="FunFam" id="1.10.10.10:FF:000001">
    <property type="entry name" value="LysR family transcriptional regulator"/>
    <property type="match status" value="1"/>
</dbReference>
<dbReference type="GO" id="GO:0043565">
    <property type="term" value="F:sequence-specific DNA binding"/>
    <property type="evidence" value="ECO:0007669"/>
    <property type="project" value="TreeGrafter"/>
</dbReference>
<evidence type="ECO:0000313" key="6">
    <source>
        <dbReference type="EMBL" id="SDG12748.1"/>
    </source>
</evidence>
<proteinExistence type="inferred from homology"/>
<dbReference type="Pfam" id="PF00126">
    <property type="entry name" value="HTH_1"/>
    <property type="match status" value="1"/>
</dbReference>
<organism evidence="6 7">
    <name type="scientific">Paraburkholderia phenazinium</name>
    <dbReference type="NCBI Taxonomy" id="60549"/>
    <lineage>
        <taxon>Bacteria</taxon>
        <taxon>Pseudomonadati</taxon>
        <taxon>Pseudomonadota</taxon>
        <taxon>Betaproteobacteria</taxon>
        <taxon>Burkholderiales</taxon>
        <taxon>Burkholderiaceae</taxon>
        <taxon>Paraburkholderia</taxon>
    </lineage>
</organism>
<dbReference type="GO" id="GO:0006351">
    <property type="term" value="P:DNA-templated transcription"/>
    <property type="evidence" value="ECO:0007669"/>
    <property type="project" value="TreeGrafter"/>
</dbReference>
<accession>A0A1G7RPH8</accession>
<dbReference type="Pfam" id="PF03466">
    <property type="entry name" value="LysR_substrate"/>
    <property type="match status" value="1"/>
</dbReference>
<name>A0A1G7RPH8_9BURK</name>
<dbReference type="InterPro" id="IPR005119">
    <property type="entry name" value="LysR_subst-bd"/>
</dbReference>
<sequence length="331" mass="35859">MERLKALQIFKAVVDHGSFTKAADAANVGVPSVSRAVQDLEALLGVQLFNRTTRKVSLTSVGHTVLEHATGVLDCYEDLARVSNDIALDVSGDLRVEVSVLFGMSRLAPVLSSFMREYPKVRVDTRLVDNSVETLGDLADLSIVVGRSAPSTCVARSLAATRLGIYASPKFLDSAGMPVHPDDVRPDLCMAVMAGSHQASWQLTHSSTGECSGLSARSAFRTNCPSALISAAVDGLGVVIVPEQIARIPESRGELVRILTDWQAPPLETQLLYRSRRNQPMRVRRLIDHLVRYFSENADFDFDSDPAPFRPLSSPHLIPAEAGVHHALLAA</sequence>
<dbReference type="GO" id="GO:0003700">
    <property type="term" value="F:DNA-binding transcription factor activity"/>
    <property type="evidence" value="ECO:0007669"/>
    <property type="project" value="InterPro"/>
</dbReference>
<dbReference type="CDD" id="cd08422">
    <property type="entry name" value="PBP2_CrgA_like"/>
    <property type="match status" value="1"/>
</dbReference>
<dbReference type="OrthoDB" id="8881493at2"/>
<keyword evidence="4" id="KW-0804">Transcription</keyword>
<feature type="domain" description="HTH lysR-type" evidence="5">
    <location>
        <begin position="1"/>
        <end position="59"/>
    </location>
</feature>
<evidence type="ECO:0000256" key="4">
    <source>
        <dbReference type="ARBA" id="ARBA00023163"/>
    </source>
</evidence>
<evidence type="ECO:0000313" key="7">
    <source>
        <dbReference type="Proteomes" id="UP000199706"/>
    </source>
</evidence>
<dbReference type="Proteomes" id="UP000199706">
    <property type="component" value="Unassembled WGS sequence"/>
</dbReference>
<dbReference type="AlphaFoldDB" id="A0A1G7RPH8"/>
<protein>
    <submittedName>
        <fullName evidence="6">DNA-binding transcriptional regulator, LysR family</fullName>
    </submittedName>
</protein>
<dbReference type="EMBL" id="FNCJ01000002">
    <property type="protein sequence ID" value="SDG12748.1"/>
    <property type="molecule type" value="Genomic_DNA"/>
</dbReference>
<keyword evidence="2" id="KW-0805">Transcription regulation</keyword>
<dbReference type="InterPro" id="IPR036388">
    <property type="entry name" value="WH-like_DNA-bd_sf"/>
</dbReference>
<keyword evidence="3 6" id="KW-0238">DNA-binding</keyword>
<evidence type="ECO:0000256" key="1">
    <source>
        <dbReference type="ARBA" id="ARBA00009437"/>
    </source>
</evidence>
<dbReference type="InterPro" id="IPR058163">
    <property type="entry name" value="LysR-type_TF_proteobact-type"/>
</dbReference>
<evidence type="ECO:0000259" key="5">
    <source>
        <dbReference type="PROSITE" id="PS50931"/>
    </source>
</evidence>
<dbReference type="SUPFAM" id="SSF53850">
    <property type="entry name" value="Periplasmic binding protein-like II"/>
    <property type="match status" value="1"/>
</dbReference>
<comment type="similarity">
    <text evidence="1">Belongs to the LysR transcriptional regulatory family.</text>
</comment>
<dbReference type="SUPFAM" id="SSF46785">
    <property type="entry name" value="Winged helix' DNA-binding domain"/>
    <property type="match status" value="1"/>
</dbReference>
<reference evidence="6 7" key="1">
    <citation type="submission" date="2016-10" db="EMBL/GenBank/DDBJ databases">
        <authorList>
            <person name="de Groot N.N."/>
        </authorList>
    </citation>
    <scope>NUCLEOTIDE SEQUENCE [LARGE SCALE GENOMIC DNA]</scope>
    <source>
        <strain evidence="6 7">LMG 2247</strain>
    </source>
</reference>
<evidence type="ECO:0000256" key="3">
    <source>
        <dbReference type="ARBA" id="ARBA00023125"/>
    </source>
</evidence>
<dbReference type="PROSITE" id="PS50931">
    <property type="entry name" value="HTH_LYSR"/>
    <property type="match status" value="1"/>
</dbReference>
<gene>
    <name evidence="6" type="ORF">SAMN05216466_102203</name>
</gene>
<dbReference type="InterPro" id="IPR036390">
    <property type="entry name" value="WH_DNA-bd_sf"/>
</dbReference>